<dbReference type="EMBL" id="MZMQ01000001">
    <property type="protein sequence ID" value="OQJ61806.1"/>
    <property type="molecule type" value="Genomic_DNA"/>
</dbReference>
<dbReference type="RefSeq" id="WP_094131170.1">
    <property type="nucleotide sequence ID" value="NZ_CP040788.1"/>
</dbReference>
<keyword evidence="5" id="KW-1185">Reference proteome</keyword>
<gene>
    <name evidence="4" type="ORF">B5P24_01530</name>
</gene>
<proteinExistence type="predicted"/>
<dbReference type="Pfam" id="PF13439">
    <property type="entry name" value="Glyco_transf_4"/>
    <property type="match status" value="1"/>
</dbReference>
<evidence type="ECO:0000256" key="1">
    <source>
        <dbReference type="ARBA" id="ARBA00022676"/>
    </source>
</evidence>
<reference evidence="4" key="1">
    <citation type="submission" date="2017-08" db="EMBL/GenBank/DDBJ databases">
        <title>Genomes of multiple Clavibacter strains from different subspecies.</title>
        <authorList>
            <person name="Yuan X.-K."/>
            <person name="Li X.-S."/>
            <person name="Nie J."/>
            <person name="De Boer S.H."/>
        </authorList>
    </citation>
    <scope>NUCLEOTIDE SEQUENCE [LARGE SCALE GENOMIC DNA]</scope>
    <source>
        <strain evidence="4">ATCC 33566</strain>
    </source>
</reference>
<dbReference type="Pfam" id="PF13692">
    <property type="entry name" value="Glyco_trans_1_4"/>
    <property type="match status" value="1"/>
</dbReference>
<accession>A0A225CHC6</accession>
<dbReference type="Proteomes" id="UP000215316">
    <property type="component" value="Unassembled WGS sequence"/>
</dbReference>
<dbReference type="PANTHER" id="PTHR12526:SF510">
    <property type="entry name" value="D-INOSITOL 3-PHOSPHATE GLYCOSYLTRANSFERASE"/>
    <property type="match status" value="1"/>
</dbReference>
<dbReference type="PANTHER" id="PTHR12526">
    <property type="entry name" value="GLYCOSYLTRANSFERASE"/>
    <property type="match status" value="1"/>
</dbReference>
<feature type="domain" description="Glycosyltransferase subfamily 4-like N-terminal" evidence="3">
    <location>
        <begin position="37"/>
        <end position="200"/>
    </location>
</feature>
<evidence type="ECO:0000259" key="3">
    <source>
        <dbReference type="Pfam" id="PF13439"/>
    </source>
</evidence>
<sequence length="413" mass="43738">MTAFAGVERALAQAEDEGADLRGRTILVAHPSAELYGSDRVLLESVAGLVAAGARTVVTLPSDGPLVDALTGVGAVVHHAPTPVLRKAMLRPRGFASLVGQSARGLSAGVGLVRRVRPDAVYVNTVTIPLWILVGRLTGRPVLAHVHEAEGSASRAVGTALALPLALASRVVANSRYSVEVLGRALPRVARRAVVVHNGVPGPADPVPARPALDGGLRVLYVGRLSDRKGVDVAVEAIVELRDRGVPASLDVVGAVFPGYEWYEEQLRTMIRVLELDDLVTLHGFHADVTPFMAAADACVVPSRVDEPFGNTAVEALLAARPVVVSDTSGLREAAGGYESARLVPPSDPAALADALQDIQAEWDAYRARAARDRFRAEHRHGPELYRQRIARSVGEMLTPTKRIGSPRPASSR</sequence>
<protein>
    <submittedName>
        <fullName evidence="4">Glycosyl transferase family 1</fullName>
    </submittedName>
</protein>
<dbReference type="GO" id="GO:0016757">
    <property type="term" value="F:glycosyltransferase activity"/>
    <property type="evidence" value="ECO:0007669"/>
    <property type="project" value="UniProtKB-KW"/>
</dbReference>
<keyword evidence="1" id="KW-0328">Glycosyltransferase</keyword>
<dbReference type="CDD" id="cd03801">
    <property type="entry name" value="GT4_PimA-like"/>
    <property type="match status" value="1"/>
</dbReference>
<evidence type="ECO:0000256" key="2">
    <source>
        <dbReference type="ARBA" id="ARBA00022679"/>
    </source>
</evidence>
<name>A0A225CHC6_9MICO</name>
<dbReference type="InterPro" id="IPR028098">
    <property type="entry name" value="Glyco_trans_4-like_N"/>
</dbReference>
<organism evidence="4 5">
    <name type="scientific">Clavibacter tessellarius</name>
    <dbReference type="NCBI Taxonomy" id="31965"/>
    <lineage>
        <taxon>Bacteria</taxon>
        <taxon>Bacillati</taxon>
        <taxon>Actinomycetota</taxon>
        <taxon>Actinomycetes</taxon>
        <taxon>Micrococcales</taxon>
        <taxon>Microbacteriaceae</taxon>
        <taxon>Clavibacter</taxon>
    </lineage>
</organism>
<comment type="caution">
    <text evidence="4">The sequence shown here is derived from an EMBL/GenBank/DDBJ whole genome shotgun (WGS) entry which is preliminary data.</text>
</comment>
<dbReference type="Gene3D" id="3.40.50.2000">
    <property type="entry name" value="Glycogen Phosphorylase B"/>
    <property type="match status" value="2"/>
</dbReference>
<dbReference type="AlphaFoldDB" id="A0A225CHC6"/>
<dbReference type="OrthoDB" id="8878585at2"/>
<evidence type="ECO:0000313" key="5">
    <source>
        <dbReference type="Proteomes" id="UP000215316"/>
    </source>
</evidence>
<dbReference type="SUPFAM" id="SSF53756">
    <property type="entry name" value="UDP-Glycosyltransferase/glycogen phosphorylase"/>
    <property type="match status" value="1"/>
</dbReference>
<evidence type="ECO:0000313" key="4">
    <source>
        <dbReference type="EMBL" id="OQJ61806.1"/>
    </source>
</evidence>
<keyword evidence="2 4" id="KW-0808">Transferase</keyword>